<comment type="caution">
    <text evidence="1">The sequence shown here is derived from an EMBL/GenBank/DDBJ whole genome shotgun (WGS) entry which is preliminary data.</text>
</comment>
<reference evidence="1" key="1">
    <citation type="submission" date="2021-02" db="EMBL/GenBank/DDBJ databases">
        <authorList>
            <person name="Nowell W R."/>
        </authorList>
    </citation>
    <scope>NUCLEOTIDE SEQUENCE</scope>
</reference>
<gene>
    <name evidence="1" type="ORF">JBS370_LOCUS26917</name>
</gene>
<dbReference type="SUPFAM" id="SSF53098">
    <property type="entry name" value="Ribonuclease H-like"/>
    <property type="match status" value="1"/>
</dbReference>
<dbReference type="InterPro" id="IPR012337">
    <property type="entry name" value="RNaseH-like_sf"/>
</dbReference>
<dbReference type="Proteomes" id="UP000663836">
    <property type="component" value="Unassembled WGS sequence"/>
</dbReference>
<sequence length="272" mass="30915">MTTSVLSVKTTIFGFPDVKSENTGEIERIEGFTSCCLCYQTFTFTSTTGTRNIPSHSCVKNLSNTKITTYTKTAPSSPQIKRGRARYGEFNLNNTLRGADTISNHIYNLADECRIQLNEIIHEPLRSGAIYVSPDLWSDNHRKISYLGMIATFVDDKFGYYIVDLSCYSKKILEPFGFYDLTKISFMSDRGVNLIKAFEDYEVLNCFPHPLNNALMRAFFQTNISRPAKNSSTTAQTMVPLVLHRDKDDSYYSCSSTDKEEEIIKPTKRIKN</sequence>
<dbReference type="AlphaFoldDB" id="A0A819PD44"/>
<name>A0A819PD44_9BILA</name>
<proteinExistence type="predicted"/>
<evidence type="ECO:0000313" key="2">
    <source>
        <dbReference type="Proteomes" id="UP000663836"/>
    </source>
</evidence>
<dbReference type="EMBL" id="CAJOBD010004896">
    <property type="protein sequence ID" value="CAF4012379.1"/>
    <property type="molecule type" value="Genomic_DNA"/>
</dbReference>
<protein>
    <submittedName>
        <fullName evidence="1">Uncharacterized protein</fullName>
    </submittedName>
</protein>
<accession>A0A819PD44</accession>
<evidence type="ECO:0000313" key="1">
    <source>
        <dbReference type="EMBL" id="CAF4012379.1"/>
    </source>
</evidence>
<organism evidence="1 2">
    <name type="scientific">Rotaria sordida</name>
    <dbReference type="NCBI Taxonomy" id="392033"/>
    <lineage>
        <taxon>Eukaryota</taxon>
        <taxon>Metazoa</taxon>
        <taxon>Spiralia</taxon>
        <taxon>Gnathifera</taxon>
        <taxon>Rotifera</taxon>
        <taxon>Eurotatoria</taxon>
        <taxon>Bdelloidea</taxon>
        <taxon>Philodinida</taxon>
        <taxon>Philodinidae</taxon>
        <taxon>Rotaria</taxon>
    </lineage>
</organism>